<dbReference type="Proteomes" id="UP001321760">
    <property type="component" value="Unassembled WGS sequence"/>
</dbReference>
<dbReference type="Gene3D" id="1.10.510.10">
    <property type="entry name" value="Transferase(Phosphotransferase) domain 1"/>
    <property type="match status" value="1"/>
</dbReference>
<evidence type="ECO:0000313" key="12">
    <source>
        <dbReference type="EMBL" id="KAK4446135.1"/>
    </source>
</evidence>
<evidence type="ECO:0000256" key="10">
    <source>
        <dbReference type="SAM" id="SignalP"/>
    </source>
</evidence>
<dbReference type="PROSITE" id="PS00109">
    <property type="entry name" value="PROTEIN_KINASE_TYR"/>
    <property type="match status" value="1"/>
</dbReference>
<evidence type="ECO:0000256" key="7">
    <source>
        <dbReference type="ARBA" id="ARBA00033194"/>
    </source>
</evidence>
<name>A0AAV9GFI3_9PEZI</name>
<evidence type="ECO:0000256" key="3">
    <source>
        <dbReference type="ARBA" id="ARBA00012513"/>
    </source>
</evidence>
<reference evidence="12" key="2">
    <citation type="submission" date="2023-05" db="EMBL/GenBank/DDBJ databases">
        <authorList>
            <consortium name="Lawrence Berkeley National Laboratory"/>
            <person name="Steindorff A."/>
            <person name="Hensen N."/>
            <person name="Bonometti L."/>
            <person name="Westerberg I."/>
            <person name="Brannstrom I.O."/>
            <person name="Guillou S."/>
            <person name="Cros-Aarteil S."/>
            <person name="Calhoun S."/>
            <person name="Haridas S."/>
            <person name="Kuo A."/>
            <person name="Mondo S."/>
            <person name="Pangilinan J."/>
            <person name="Riley R."/>
            <person name="Labutti K."/>
            <person name="Andreopoulos B."/>
            <person name="Lipzen A."/>
            <person name="Chen C."/>
            <person name="Yanf M."/>
            <person name="Daum C."/>
            <person name="Ng V."/>
            <person name="Clum A."/>
            <person name="Ohm R."/>
            <person name="Martin F."/>
            <person name="Silar P."/>
            <person name="Natvig D."/>
            <person name="Lalanne C."/>
            <person name="Gautier V."/>
            <person name="Ament-Velasquez S.L."/>
            <person name="Kruys A."/>
            <person name="Hutchinson M.I."/>
            <person name="Powell A.J."/>
            <person name="Barry K."/>
            <person name="Miller A.N."/>
            <person name="Grigoriev I.V."/>
            <person name="Debuchy R."/>
            <person name="Gladieux P."/>
            <person name="Thoren M.H."/>
            <person name="Johannesson H."/>
        </authorList>
    </citation>
    <scope>NUCLEOTIDE SEQUENCE</scope>
    <source>
        <strain evidence="12">PSN243</strain>
    </source>
</reference>
<evidence type="ECO:0000256" key="9">
    <source>
        <dbReference type="ARBA" id="ARBA00048679"/>
    </source>
</evidence>
<dbReference type="PROSITE" id="PS50011">
    <property type="entry name" value="PROTEIN_KINASE_DOM"/>
    <property type="match status" value="1"/>
</dbReference>
<evidence type="ECO:0000256" key="8">
    <source>
        <dbReference type="ARBA" id="ARBA00047899"/>
    </source>
</evidence>
<comment type="caution">
    <text evidence="12">The sequence shown here is derived from an EMBL/GenBank/DDBJ whole genome shotgun (WGS) entry which is preliminary data.</text>
</comment>
<keyword evidence="13" id="KW-1185">Reference proteome</keyword>
<dbReference type="InterPro" id="IPR000719">
    <property type="entry name" value="Prot_kinase_dom"/>
</dbReference>
<feature type="domain" description="Protein kinase" evidence="11">
    <location>
        <begin position="124"/>
        <end position="483"/>
    </location>
</feature>
<dbReference type="SMART" id="SM00220">
    <property type="entry name" value="S_TKc"/>
    <property type="match status" value="1"/>
</dbReference>
<evidence type="ECO:0000259" key="11">
    <source>
        <dbReference type="PROSITE" id="PS50011"/>
    </source>
</evidence>
<evidence type="ECO:0000256" key="6">
    <source>
        <dbReference type="ARBA" id="ARBA00030980"/>
    </source>
</evidence>
<feature type="signal peptide" evidence="10">
    <location>
        <begin position="1"/>
        <end position="23"/>
    </location>
</feature>
<dbReference type="GO" id="GO:0004674">
    <property type="term" value="F:protein serine/threonine kinase activity"/>
    <property type="evidence" value="ECO:0007669"/>
    <property type="project" value="UniProtKB-EC"/>
</dbReference>
<comment type="catalytic activity">
    <reaction evidence="8">
        <text>L-threonyl-[protein] + ATP = O-phospho-L-threonyl-[protein] + ADP + H(+)</text>
        <dbReference type="Rhea" id="RHEA:46608"/>
        <dbReference type="Rhea" id="RHEA-COMP:11060"/>
        <dbReference type="Rhea" id="RHEA-COMP:11605"/>
        <dbReference type="ChEBI" id="CHEBI:15378"/>
        <dbReference type="ChEBI" id="CHEBI:30013"/>
        <dbReference type="ChEBI" id="CHEBI:30616"/>
        <dbReference type="ChEBI" id="CHEBI:61977"/>
        <dbReference type="ChEBI" id="CHEBI:456216"/>
        <dbReference type="EC" id="2.7.11.1"/>
    </reaction>
</comment>
<evidence type="ECO:0000313" key="13">
    <source>
        <dbReference type="Proteomes" id="UP001321760"/>
    </source>
</evidence>
<feature type="chain" id="PRO_5043339531" description="EKC/KEOPS complex subunit BUD32" evidence="10">
    <location>
        <begin position="24"/>
        <end position="483"/>
    </location>
</feature>
<dbReference type="EMBL" id="MU865959">
    <property type="protein sequence ID" value="KAK4446135.1"/>
    <property type="molecule type" value="Genomic_DNA"/>
</dbReference>
<dbReference type="AlphaFoldDB" id="A0AAV9GFI3"/>
<keyword evidence="10" id="KW-0732">Signal</keyword>
<dbReference type="GO" id="GO:0005524">
    <property type="term" value="F:ATP binding"/>
    <property type="evidence" value="ECO:0007669"/>
    <property type="project" value="InterPro"/>
</dbReference>
<evidence type="ECO:0000256" key="4">
    <source>
        <dbReference type="ARBA" id="ARBA00013948"/>
    </source>
</evidence>
<reference evidence="12" key="1">
    <citation type="journal article" date="2023" name="Mol. Phylogenet. Evol.">
        <title>Genome-scale phylogeny and comparative genomics of the fungal order Sordariales.</title>
        <authorList>
            <person name="Hensen N."/>
            <person name="Bonometti L."/>
            <person name="Westerberg I."/>
            <person name="Brannstrom I.O."/>
            <person name="Guillou S."/>
            <person name="Cros-Aarteil S."/>
            <person name="Calhoun S."/>
            <person name="Haridas S."/>
            <person name="Kuo A."/>
            <person name="Mondo S."/>
            <person name="Pangilinan J."/>
            <person name="Riley R."/>
            <person name="LaButti K."/>
            <person name="Andreopoulos B."/>
            <person name="Lipzen A."/>
            <person name="Chen C."/>
            <person name="Yan M."/>
            <person name="Daum C."/>
            <person name="Ng V."/>
            <person name="Clum A."/>
            <person name="Steindorff A."/>
            <person name="Ohm R.A."/>
            <person name="Martin F."/>
            <person name="Silar P."/>
            <person name="Natvig D.O."/>
            <person name="Lalanne C."/>
            <person name="Gautier V."/>
            <person name="Ament-Velasquez S.L."/>
            <person name="Kruys A."/>
            <person name="Hutchinson M.I."/>
            <person name="Powell A.J."/>
            <person name="Barry K."/>
            <person name="Miller A.N."/>
            <person name="Grigoriev I.V."/>
            <person name="Debuchy R."/>
            <person name="Gladieux P."/>
            <person name="Hiltunen Thoren M."/>
            <person name="Johannesson H."/>
        </authorList>
    </citation>
    <scope>NUCLEOTIDE SEQUENCE</scope>
    <source>
        <strain evidence="12">PSN243</strain>
    </source>
</reference>
<dbReference type="SUPFAM" id="SSF56112">
    <property type="entry name" value="Protein kinase-like (PK-like)"/>
    <property type="match status" value="1"/>
</dbReference>
<gene>
    <name evidence="12" type="ORF">QBC34DRAFT_412017</name>
</gene>
<evidence type="ECO:0000256" key="1">
    <source>
        <dbReference type="ARBA" id="ARBA00003747"/>
    </source>
</evidence>
<comment type="subunit">
    <text evidence="2">Component of the EKC/KEOPS complex composed of at least BUD32, CGI121, GON7, KAE1 and PCC1; the whole complex dimerizes.</text>
</comment>
<dbReference type="InterPro" id="IPR008266">
    <property type="entry name" value="Tyr_kinase_AS"/>
</dbReference>
<comment type="catalytic activity">
    <reaction evidence="9">
        <text>L-seryl-[protein] + ATP = O-phospho-L-seryl-[protein] + ADP + H(+)</text>
        <dbReference type="Rhea" id="RHEA:17989"/>
        <dbReference type="Rhea" id="RHEA-COMP:9863"/>
        <dbReference type="Rhea" id="RHEA-COMP:11604"/>
        <dbReference type="ChEBI" id="CHEBI:15378"/>
        <dbReference type="ChEBI" id="CHEBI:29999"/>
        <dbReference type="ChEBI" id="CHEBI:30616"/>
        <dbReference type="ChEBI" id="CHEBI:83421"/>
        <dbReference type="ChEBI" id="CHEBI:456216"/>
        <dbReference type="EC" id="2.7.11.1"/>
    </reaction>
</comment>
<proteinExistence type="predicted"/>
<evidence type="ECO:0000256" key="2">
    <source>
        <dbReference type="ARBA" id="ARBA00011534"/>
    </source>
</evidence>
<dbReference type="EC" id="2.7.11.1" evidence="3"/>
<dbReference type="InterPro" id="IPR011009">
    <property type="entry name" value="Kinase-like_dom_sf"/>
</dbReference>
<accession>A0AAV9GFI3</accession>
<sequence>MMDAASRFFQLLVGALPQAGVLQDVCLSVCDSDTRRWLQLKIVDMDADAVYQSPETWVVIYTALAAMIDGRQASNAITSVVMTADGTIVSTSWDESNDITPGTFYAPPADYQLARPAVPTIRRDHLVELRRLGPFADLVAPLSSPSEQLVFKHYETHLFLTDVWCSIHIMAGLRDHAHIVPIQHLVTHEDCGGVVGFTMPFLPGGTLQDTLASRPFKLKWAKQLFQTLDDLNLQHGIDHRDIRLRNLIVDPATDNLVIIDLGSARSRGRVGTTCVPPAALQPRESQGPLSWLAFLPPSSSEEEEKARARHIKMETDEDVNAAIATLHGLVTRDPTDWSWEGESGLWRGRGIDDITAAPWTAHPDVRLDSPAEAYRAALNDWLKQRRADPRYPNGPSTPLDFPRHMPIPRGDTVHVQGYQPPIATNGDEELADQAVVSGYNFFRRDAVRAGRAVVEWARPLASDVDPARTLLANGQYADDGAKQ</sequence>
<protein>
    <recommendedName>
        <fullName evidence="5">EKC/KEOPS complex subunit BUD32</fullName>
        <ecNumber evidence="3">2.7.11.1</ecNumber>
    </recommendedName>
    <alternativeName>
        <fullName evidence="6 7">Atypical Serine/threonine protein kinase BUD32</fullName>
    </alternativeName>
    <alternativeName>
        <fullName evidence="4">EKC/KEOPS complex subunit bud32</fullName>
    </alternativeName>
</protein>
<evidence type="ECO:0000256" key="5">
    <source>
        <dbReference type="ARBA" id="ARBA00019973"/>
    </source>
</evidence>
<organism evidence="12 13">
    <name type="scientific">Podospora aff. communis PSN243</name>
    <dbReference type="NCBI Taxonomy" id="3040156"/>
    <lineage>
        <taxon>Eukaryota</taxon>
        <taxon>Fungi</taxon>
        <taxon>Dikarya</taxon>
        <taxon>Ascomycota</taxon>
        <taxon>Pezizomycotina</taxon>
        <taxon>Sordariomycetes</taxon>
        <taxon>Sordariomycetidae</taxon>
        <taxon>Sordariales</taxon>
        <taxon>Podosporaceae</taxon>
        <taxon>Podospora</taxon>
    </lineage>
</organism>
<comment type="function">
    <text evidence="1">Component of the EKC/KEOPS complex that is required for the formation of a threonylcarbamoyl group on adenosine at position 37 (t(6)A37) in tRNAs that read codons beginning with adenine. The complex is probably involved in the transfer of the threonylcarbamoyl moiety of threonylcarbamoyl-AMP (TC-AMP) to the N6 group of A37. BUD32 has ATPase activity in the context of the EKC/KEOPS complex and likely plays a supporting role to the catalytic subunit KAE1. The EKC/KEOPS complex also promotes both telomere uncapping and telomere elongation. The complex is required for efficient recruitment of transcriptional coactivators.</text>
</comment>